<proteinExistence type="predicted"/>
<feature type="compositionally biased region" description="Basic residues" evidence="1">
    <location>
        <begin position="52"/>
        <end position="69"/>
    </location>
</feature>
<reference evidence="2 3" key="1">
    <citation type="submission" date="2019-02" db="EMBL/GenBank/DDBJ databases">
        <title>Deep-cultivation of Planctomycetes and their phenomic and genomic characterization uncovers novel biology.</title>
        <authorList>
            <person name="Wiegand S."/>
            <person name="Jogler M."/>
            <person name="Boedeker C."/>
            <person name="Pinto D."/>
            <person name="Vollmers J."/>
            <person name="Rivas-Marin E."/>
            <person name="Kohn T."/>
            <person name="Peeters S.H."/>
            <person name="Heuer A."/>
            <person name="Rast P."/>
            <person name="Oberbeckmann S."/>
            <person name="Bunk B."/>
            <person name="Jeske O."/>
            <person name="Meyerdierks A."/>
            <person name="Storesund J.E."/>
            <person name="Kallscheuer N."/>
            <person name="Luecker S."/>
            <person name="Lage O.M."/>
            <person name="Pohl T."/>
            <person name="Merkel B.J."/>
            <person name="Hornburger P."/>
            <person name="Mueller R.-W."/>
            <person name="Bruemmer F."/>
            <person name="Labrenz M."/>
            <person name="Spormann A.M."/>
            <person name="Op den Camp H."/>
            <person name="Overmann J."/>
            <person name="Amann R."/>
            <person name="Jetten M.S.M."/>
            <person name="Mascher T."/>
            <person name="Medema M.H."/>
            <person name="Devos D.P."/>
            <person name="Kaster A.-K."/>
            <person name="Ovreas L."/>
            <person name="Rohde M."/>
            <person name="Galperin M.Y."/>
            <person name="Jogler C."/>
        </authorList>
    </citation>
    <scope>NUCLEOTIDE SEQUENCE [LARGE SCALE GENOMIC DNA]</scope>
    <source>
        <strain evidence="2 3">Pla110</strain>
    </source>
</reference>
<evidence type="ECO:0000313" key="2">
    <source>
        <dbReference type="EMBL" id="QDU80700.1"/>
    </source>
</evidence>
<feature type="region of interest" description="Disordered" evidence="1">
    <location>
        <begin position="52"/>
        <end position="127"/>
    </location>
</feature>
<keyword evidence="3" id="KW-1185">Reference proteome</keyword>
<dbReference type="EMBL" id="CP036281">
    <property type="protein sequence ID" value="QDU80700.1"/>
    <property type="molecule type" value="Genomic_DNA"/>
</dbReference>
<gene>
    <name evidence="2" type="ORF">Pla110_24320</name>
</gene>
<sequence>MKSNQTCPQCRTGKPEPITGEMYRCDNQQCKRLLRWDGGQFTDYLNWQTAGRKKGKRDARFKRWFKRTPSKASGQQAKQDDTEKAVRRSTKIQTGTDMTKEPGRTTGRDTAHSVGSDEVATGRLRTE</sequence>
<name>A0A518CN97_9PLAN</name>
<evidence type="ECO:0000256" key="1">
    <source>
        <dbReference type="SAM" id="MobiDB-lite"/>
    </source>
</evidence>
<dbReference type="KEGG" id="plon:Pla110_24320"/>
<feature type="compositionally biased region" description="Basic and acidic residues" evidence="1">
    <location>
        <begin position="98"/>
        <end position="111"/>
    </location>
</feature>
<organism evidence="2 3">
    <name type="scientific">Polystyrenella longa</name>
    <dbReference type="NCBI Taxonomy" id="2528007"/>
    <lineage>
        <taxon>Bacteria</taxon>
        <taxon>Pseudomonadati</taxon>
        <taxon>Planctomycetota</taxon>
        <taxon>Planctomycetia</taxon>
        <taxon>Planctomycetales</taxon>
        <taxon>Planctomycetaceae</taxon>
        <taxon>Polystyrenella</taxon>
    </lineage>
</organism>
<protein>
    <submittedName>
        <fullName evidence="2">Uncharacterized protein</fullName>
    </submittedName>
</protein>
<dbReference type="AlphaFoldDB" id="A0A518CN97"/>
<evidence type="ECO:0000313" key="3">
    <source>
        <dbReference type="Proteomes" id="UP000317178"/>
    </source>
</evidence>
<accession>A0A518CN97</accession>
<dbReference type="Proteomes" id="UP000317178">
    <property type="component" value="Chromosome"/>
</dbReference>